<evidence type="ECO:0000313" key="2">
    <source>
        <dbReference type="EMBL" id="ALB26392.1"/>
    </source>
</evidence>
<dbReference type="InterPro" id="IPR018583">
    <property type="entry name" value="CLCuD_DNA-betaC1"/>
</dbReference>
<proteinExistence type="predicted"/>
<protein>
    <submittedName>
        <fullName evidence="2">C1</fullName>
    </submittedName>
</protein>
<organism evidence="2">
    <name type="scientific">Ludwigia leaf distortion betasatellite</name>
    <dbReference type="NCBI Taxonomy" id="562747"/>
    <lineage>
        <taxon>Viruses</taxon>
        <taxon>Viruses incertae sedis</taxon>
        <taxon>Tolecusatellitidae</taxon>
        <taxon>Betasatellite</taxon>
    </lineage>
</organism>
<evidence type="ECO:0000259" key="1">
    <source>
        <dbReference type="Pfam" id="PF09593"/>
    </source>
</evidence>
<dbReference type="EMBL" id="KT390480">
    <property type="protein sequence ID" value="ALB26392.1"/>
    <property type="molecule type" value="Genomic_DNA"/>
</dbReference>
<feature type="domain" description="Cotton leaf-curl disease DNA-betaC1" evidence="1">
    <location>
        <begin position="33"/>
        <end position="149"/>
    </location>
</feature>
<name>A0A0M4AKY2_9VIRU</name>
<dbReference type="Pfam" id="PF09593">
    <property type="entry name" value="Pathogen_betaC1"/>
    <property type="match status" value="1"/>
</dbReference>
<sequence length="149" mass="16991">MDHSQPHNNTKYLTIRSIYTGIIINSITQAEMTRSGTNKQGVKFTVDVRIMENMKIFIHITIASTKSPALIKYEGIVKYTYGDMHVPFDFNGFEGNIIANFLFANNGAKIEEIEVEDIVQRLDILVLENPEILGMDVIEPYVFNKKFTV</sequence>
<gene>
    <name evidence="2" type="primary">C1</name>
</gene>
<accession>A0A0M4AKY2</accession>
<reference evidence="2" key="1">
    <citation type="submission" date="2015-08" db="EMBL/GenBank/DDBJ databases">
        <title>Diversity and phylogeography of begomovirus associated beta satellites of wild species of okra in India.</title>
        <authorList>
            <person name="Venkataravanappa V."/>
            <person name="Chauhan N.S."/>
            <person name="Krishna Reddy M."/>
        </authorList>
    </citation>
    <scope>NUCLEOTIDE SEQUENCE</scope>
    <source>
        <strain evidence="2">WOK71</strain>
    </source>
</reference>